<dbReference type="Proteomes" id="UP000595437">
    <property type="component" value="Chromosome 13"/>
</dbReference>
<accession>A0A7T8JY07</accession>
<proteinExistence type="predicted"/>
<organism evidence="1 2">
    <name type="scientific">Caligus rogercresseyi</name>
    <name type="common">Sea louse</name>
    <dbReference type="NCBI Taxonomy" id="217165"/>
    <lineage>
        <taxon>Eukaryota</taxon>
        <taxon>Metazoa</taxon>
        <taxon>Ecdysozoa</taxon>
        <taxon>Arthropoda</taxon>
        <taxon>Crustacea</taxon>
        <taxon>Multicrustacea</taxon>
        <taxon>Hexanauplia</taxon>
        <taxon>Copepoda</taxon>
        <taxon>Siphonostomatoida</taxon>
        <taxon>Caligidae</taxon>
        <taxon>Caligus</taxon>
    </lineage>
</organism>
<feature type="non-terminal residue" evidence="1">
    <location>
        <position position="1"/>
    </location>
</feature>
<dbReference type="OrthoDB" id="10566182at2759"/>
<name>A0A7T8JY07_CALRO</name>
<protein>
    <submittedName>
        <fullName evidence="1">Uncharacterized protein</fullName>
    </submittedName>
</protein>
<dbReference type="AlphaFoldDB" id="A0A7T8JY07"/>
<evidence type="ECO:0000313" key="1">
    <source>
        <dbReference type="EMBL" id="QQP38604.1"/>
    </source>
</evidence>
<dbReference type="EMBL" id="CP045902">
    <property type="protein sequence ID" value="QQP38604.1"/>
    <property type="molecule type" value="Genomic_DNA"/>
</dbReference>
<evidence type="ECO:0000313" key="2">
    <source>
        <dbReference type="Proteomes" id="UP000595437"/>
    </source>
</evidence>
<keyword evidence="2" id="KW-1185">Reference proteome</keyword>
<sequence>LNSRDLSLISSTESTSITLNEDPSTKCVLEYRCPDCPQPKDLSFVPRFEDSCNQTTSRTASSNSGSEKERVCTEVCHGCPEFCDYEKLHWCEDEYKIASKIKESQACRGGQDRCDTKMRQRIKTDELSSKRACYEKVIGKVCAPLNCRLMDNEEDCYFSNST</sequence>
<gene>
    <name evidence="1" type="ORF">FKW44_019225</name>
</gene>
<feature type="non-terminal residue" evidence="1">
    <location>
        <position position="162"/>
    </location>
</feature>
<reference evidence="2" key="1">
    <citation type="submission" date="2021-01" db="EMBL/GenBank/DDBJ databases">
        <title>Caligus Genome Assembly.</title>
        <authorList>
            <person name="Gallardo-Escarate C."/>
        </authorList>
    </citation>
    <scope>NUCLEOTIDE SEQUENCE [LARGE SCALE GENOMIC DNA]</scope>
</reference>